<evidence type="ECO:0000313" key="2">
    <source>
        <dbReference type="EMBL" id="RNA22901.1"/>
    </source>
</evidence>
<keyword evidence="1" id="KW-0812">Transmembrane</keyword>
<evidence type="ECO:0000256" key="1">
    <source>
        <dbReference type="SAM" id="Phobius"/>
    </source>
</evidence>
<proteinExistence type="predicted"/>
<gene>
    <name evidence="2" type="ORF">BpHYR1_015627</name>
</gene>
<reference evidence="2 3" key="1">
    <citation type="journal article" date="2018" name="Sci. Rep.">
        <title>Genomic signatures of local adaptation to the degree of environmental predictability in rotifers.</title>
        <authorList>
            <person name="Franch-Gras L."/>
            <person name="Hahn C."/>
            <person name="Garcia-Roger E.M."/>
            <person name="Carmona M.J."/>
            <person name="Serra M."/>
            <person name="Gomez A."/>
        </authorList>
    </citation>
    <scope>NUCLEOTIDE SEQUENCE [LARGE SCALE GENOMIC DNA]</scope>
    <source>
        <strain evidence="2">HYR1</strain>
    </source>
</reference>
<name>A0A3M7RH73_BRAPC</name>
<evidence type="ECO:0000313" key="3">
    <source>
        <dbReference type="Proteomes" id="UP000276133"/>
    </source>
</evidence>
<protein>
    <submittedName>
        <fullName evidence="2">Uncharacterized protein</fullName>
    </submittedName>
</protein>
<accession>A0A3M7RH73</accession>
<dbReference type="AlphaFoldDB" id="A0A3M7RH73"/>
<keyword evidence="1" id="KW-0472">Membrane</keyword>
<keyword evidence="3" id="KW-1185">Reference proteome</keyword>
<keyword evidence="1" id="KW-1133">Transmembrane helix</keyword>
<organism evidence="2 3">
    <name type="scientific">Brachionus plicatilis</name>
    <name type="common">Marine rotifer</name>
    <name type="synonym">Brachionus muelleri</name>
    <dbReference type="NCBI Taxonomy" id="10195"/>
    <lineage>
        <taxon>Eukaryota</taxon>
        <taxon>Metazoa</taxon>
        <taxon>Spiralia</taxon>
        <taxon>Gnathifera</taxon>
        <taxon>Rotifera</taxon>
        <taxon>Eurotatoria</taxon>
        <taxon>Monogononta</taxon>
        <taxon>Pseudotrocha</taxon>
        <taxon>Ploima</taxon>
        <taxon>Brachionidae</taxon>
        <taxon>Brachionus</taxon>
    </lineage>
</organism>
<sequence length="60" mass="6941">MYIKKGRDDFKNSIIISSTSTSILSSFSKSIIFFLQKTSKKLWPLLAKDKREKNGKTKEK</sequence>
<dbReference type="Proteomes" id="UP000276133">
    <property type="component" value="Unassembled WGS sequence"/>
</dbReference>
<feature type="transmembrane region" description="Helical" evidence="1">
    <location>
        <begin position="14"/>
        <end position="35"/>
    </location>
</feature>
<dbReference type="EMBL" id="REGN01003385">
    <property type="protein sequence ID" value="RNA22901.1"/>
    <property type="molecule type" value="Genomic_DNA"/>
</dbReference>
<comment type="caution">
    <text evidence="2">The sequence shown here is derived from an EMBL/GenBank/DDBJ whole genome shotgun (WGS) entry which is preliminary data.</text>
</comment>